<protein>
    <submittedName>
        <fullName evidence="2">Uncharacterized protein</fullName>
    </submittedName>
</protein>
<sequence>MAWFRGFRLPVFDLPGARSAGPHSSRSGSAAASALPRLPEQVREQTVPHLHVHTAENLVVLTTAPEALAPLRSALEAGIGLRLVCGENRPAVLFAGTQSPTLDPDEGWLLPLPEQARTFVCTEIPAEPGAWELPGINLGIVLE</sequence>
<organism evidence="2 3">
    <name type="scientific">Corynebacterium lowii</name>
    <dbReference type="NCBI Taxonomy" id="1544413"/>
    <lineage>
        <taxon>Bacteria</taxon>
        <taxon>Bacillati</taxon>
        <taxon>Actinomycetota</taxon>
        <taxon>Actinomycetes</taxon>
        <taxon>Mycobacteriales</taxon>
        <taxon>Corynebacteriaceae</taxon>
        <taxon>Corynebacterium</taxon>
    </lineage>
</organism>
<dbReference type="EMBL" id="LKEV01000005">
    <property type="protein sequence ID" value="KQB85960.1"/>
    <property type="molecule type" value="Genomic_DNA"/>
</dbReference>
<dbReference type="AlphaFoldDB" id="A0A0Q0YUC3"/>
<evidence type="ECO:0000256" key="1">
    <source>
        <dbReference type="SAM" id="MobiDB-lite"/>
    </source>
</evidence>
<dbReference type="OrthoDB" id="4427708at2"/>
<gene>
    <name evidence="2" type="ORF">Clow_01702</name>
</gene>
<evidence type="ECO:0000313" key="2">
    <source>
        <dbReference type="EMBL" id="KQB85960.1"/>
    </source>
</evidence>
<proteinExistence type="predicted"/>
<dbReference type="STRING" id="1544413.Clow_01702"/>
<reference evidence="2 3" key="1">
    <citation type="submission" date="2015-10" db="EMBL/GenBank/DDBJ databases">
        <title>Corynebacteirum lowii and Corynebacterium oculi species nova, derived from human clinical disease and and emended description of Corynebacterium mastiditis.</title>
        <authorList>
            <person name="Bernard K."/>
            <person name="Pacheco A.L."/>
            <person name="Mcdougall C."/>
            <person name="Burtx T."/>
            <person name="Weibe D."/>
            <person name="Tyler S."/>
            <person name="Olson A.B."/>
            <person name="Cnockaert M."/>
            <person name="Eguchi H."/>
            <person name="Kuwahara T."/>
            <person name="Nakayama-Imaohji H."/>
            <person name="Boudewijins M."/>
            <person name="Van Hoecke F."/>
            <person name="Bernier A.-M."/>
            <person name="Vandamme P."/>
        </authorList>
    </citation>
    <scope>NUCLEOTIDE SEQUENCE [LARGE SCALE GENOMIC DNA]</scope>
    <source>
        <strain evidence="2 3">NML 130206</strain>
    </source>
</reference>
<feature type="region of interest" description="Disordered" evidence="1">
    <location>
        <begin position="17"/>
        <end position="36"/>
    </location>
</feature>
<comment type="caution">
    <text evidence="2">The sequence shown here is derived from an EMBL/GenBank/DDBJ whole genome shotgun (WGS) entry which is preliminary data.</text>
</comment>
<dbReference type="RefSeq" id="WP_156334802.1">
    <property type="nucleotide sequence ID" value="NZ_JAUSQY010000001.1"/>
</dbReference>
<dbReference type="Proteomes" id="UP000050488">
    <property type="component" value="Unassembled WGS sequence"/>
</dbReference>
<evidence type="ECO:0000313" key="3">
    <source>
        <dbReference type="Proteomes" id="UP000050488"/>
    </source>
</evidence>
<dbReference type="PATRIC" id="fig|1544413.3.peg.1710"/>
<accession>A0A0Q0YUC3</accession>
<keyword evidence="3" id="KW-1185">Reference proteome</keyword>
<name>A0A0Q0YUC3_9CORY</name>